<protein>
    <submittedName>
        <fullName evidence="1">Uncharacterized protein</fullName>
    </submittedName>
</protein>
<accession>E9T0I5</accession>
<keyword evidence="2" id="KW-1185">Reference proteome</keyword>
<sequence length="42" mass="4162">MLPISPEAIAILGAPVGALPALLILSHAEARDLAADIIAATT</sequence>
<reference evidence="1" key="1">
    <citation type="submission" date="2011-01" db="EMBL/GenBank/DDBJ databases">
        <authorList>
            <person name="Muzny D."/>
            <person name="Qin X."/>
            <person name="Buhay C."/>
            <person name="Dugan-Rocha S."/>
            <person name="Ding Y."/>
            <person name="Chen G."/>
            <person name="Hawes A."/>
            <person name="Holder M."/>
            <person name="Jhangiani S."/>
            <person name="Johnson A."/>
            <person name="Khan Z."/>
            <person name="Li Z."/>
            <person name="Liu W."/>
            <person name="Liu X."/>
            <person name="Perez L."/>
            <person name="Shen H."/>
            <person name="Wang Q."/>
            <person name="Watt J."/>
            <person name="Xi L."/>
            <person name="Xin Y."/>
            <person name="Zhou J."/>
            <person name="Deng J."/>
            <person name="Jiang H."/>
            <person name="Liu Y."/>
            <person name="Qu J."/>
            <person name="Song X.-Z."/>
            <person name="Zhang L."/>
            <person name="Villasana D."/>
            <person name="Johnson A."/>
            <person name="Liu J."/>
            <person name="Liyanage D."/>
            <person name="Lorensuhewa L."/>
            <person name="Robinson T."/>
            <person name="Song A."/>
            <person name="Song B.-B."/>
            <person name="Dinh H."/>
            <person name="Thornton R."/>
            <person name="Coyle M."/>
            <person name="Francisco L."/>
            <person name="Jackson L."/>
            <person name="Javaid M."/>
            <person name="Korchina V."/>
            <person name="Kovar C."/>
            <person name="Mata R."/>
            <person name="Mathew T."/>
            <person name="Ngo R."/>
            <person name="Nguyen L."/>
            <person name="Nguyen N."/>
            <person name="Okwuonu G."/>
            <person name="Ongeri F."/>
            <person name="Pham C."/>
            <person name="Simmons D."/>
            <person name="Wilczek-Boney K."/>
            <person name="Hale W."/>
            <person name="Jakkamsetti A."/>
            <person name="Pham P."/>
            <person name="Ruth R."/>
            <person name="San Lucas F."/>
            <person name="Warren J."/>
            <person name="Zhang J."/>
            <person name="Zhao Z."/>
            <person name="Zhou C."/>
            <person name="Zhu D."/>
            <person name="Lee S."/>
            <person name="Bess C."/>
            <person name="Blankenburg K."/>
            <person name="Forbes L."/>
            <person name="Fu Q."/>
            <person name="Gubbala S."/>
            <person name="Hirani K."/>
            <person name="Jayaseelan J.C."/>
            <person name="Lara F."/>
            <person name="Munidasa M."/>
            <person name="Palculict T."/>
            <person name="Patil S."/>
            <person name="Pu L.-L."/>
            <person name="Saada N."/>
            <person name="Tang L."/>
            <person name="Weissenberger G."/>
            <person name="Zhu Y."/>
            <person name="Hemphill L."/>
            <person name="Shang Y."/>
            <person name="Youmans B."/>
            <person name="Ayvaz T."/>
            <person name="Ross M."/>
            <person name="Santibanez J."/>
            <person name="Aqrawi P."/>
            <person name="Gross S."/>
            <person name="Joshi V."/>
            <person name="Fowler G."/>
            <person name="Nazareth L."/>
            <person name="Reid J."/>
            <person name="Worley K."/>
            <person name="Petrosino J."/>
            <person name="Highlander S."/>
            <person name="Gibbs R."/>
        </authorList>
    </citation>
    <scope>NUCLEOTIDE SEQUENCE [LARGE SCALE GENOMIC DNA]</scope>
    <source>
        <strain evidence="1">ATCC 33707</strain>
    </source>
</reference>
<proteinExistence type="predicted"/>
<name>E9T0I5_RHOHA</name>
<dbReference type="AlphaFoldDB" id="E9T0I5"/>
<evidence type="ECO:0000313" key="2">
    <source>
        <dbReference type="Proteomes" id="UP000004245"/>
    </source>
</evidence>
<evidence type="ECO:0000313" key="1">
    <source>
        <dbReference type="EMBL" id="EGD23936.1"/>
    </source>
</evidence>
<comment type="caution">
    <text evidence="1">The sequence shown here is derived from an EMBL/GenBank/DDBJ whole genome shotgun (WGS) entry which is preliminary data.</text>
</comment>
<organism evidence="1 2">
    <name type="scientific">Prescottella equi ATCC 33707</name>
    <dbReference type="NCBI Taxonomy" id="525370"/>
    <lineage>
        <taxon>Bacteria</taxon>
        <taxon>Bacillati</taxon>
        <taxon>Actinomycetota</taxon>
        <taxon>Actinomycetes</taxon>
        <taxon>Mycobacteriales</taxon>
        <taxon>Nocardiaceae</taxon>
        <taxon>Prescottella</taxon>
    </lineage>
</organism>
<dbReference type="Proteomes" id="UP000004245">
    <property type="component" value="Unassembled WGS sequence"/>
</dbReference>
<dbReference type="HOGENOM" id="CLU_3257038_0_0_11"/>
<dbReference type="EMBL" id="ADNW02000010">
    <property type="protein sequence ID" value="EGD23936.1"/>
    <property type="molecule type" value="Genomic_DNA"/>
</dbReference>
<gene>
    <name evidence="1" type="ORF">HMPREF0724_12144</name>
</gene>